<proteinExistence type="predicted"/>
<reference evidence="1 2" key="1">
    <citation type="submission" date="2021-06" db="EMBL/GenBank/DDBJ databases">
        <title>Caerostris extrusa draft genome.</title>
        <authorList>
            <person name="Kono N."/>
            <person name="Arakawa K."/>
        </authorList>
    </citation>
    <scope>NUCLEOTIDE SEQUENCE [LARGE SCALE GENOMIC DNA]</scope>
</reference>
<dbReference type="Proteomes" id="UP001054945">
    <property type="component" value="Unassembled WGS sequence"/>
</dbReference>
<sequence>MTVERQAEHLQRDLLSKYCPVWDLVSLGNDDHSFKSLVSCYKDYFSSSEEYNHEVLHMRNSFGVADHLLRGGLLIFVLNDG</sequence>
<keyword evidence="2" id="KW-1185">Reference proteome</keyword>
<evidence type="ECO:0000313" key="1">
    <source>
        <dbReference type="EMBL" id="GIX81926.1"/>
    </source>
</evidence>
<accession>A0AAV4NE16</accession>
<organism evidence="1 2">
    <name type="scientific">Caerostris extrusa</name>
    <name type="common">Bark spider</name>
    <name type="synonym">Caerostris bankana</name>
    <dbReference type="NCBI Taxonomy" id="172846"/>
    <lineage>
        <taxon>Eukaryota</taxon>
        <taxon>Metazoa</taxon>
        <taxon>Ecdysozoa</taxon>
        <taxon>Arthropoda</taxon>
        <taxon>Chelicerata</taxon>
        <taxon>Arachnida</taxon>
        <taxon>Araneae</taxon>
        <taxon>Araneomorphae</taxon>
        <taxon>Entelegynae</taxon>
        <taxon>Araneoidea</taxon>
        <taxon>Araneidae</taxon>
        <taxon>Caerostris</taxon>
    </lineage>
</organism>
<dbReference type="AlphaFoldDB" id="A0AAV4NE16"/>
<protein>
    <submittedName>
        <fullName evidence="1">Uncharacterized protein</fullName>
    </submittedName>
</protein>
<gene>
    <name evidence="1" type="ORF">CEXT_431581</name>
</gene>
<name>A0AAV4NE16_CAEEX</name>
<evidence type="ECO:0000313" key="2">
    <source>
        <dbReference type="Proteomes" id="UP001054945"/>
    </source>
</evidence>
<dbReference type="EMBL" id="BPLR01003184">
    <property type="protein sequence ID" value="GIX81926.1"/>
    <property type="molecule type" value="Genomic_DNA"/>
</dbReference>
<comment type="caution">
    <text evidence="1">The sequence shown here is derived from an EMBL/GenBank/DDBJ whole genome shotgun (WGS) entry which is preliminary data.</text>
</comment>